<proteinExistence type="predicted"/>
<name>A0A2W1JAS3_9CYAN</name>
<protein>
    <submittedName>
        <fullName evidence="1">Uncharacterized protein</fullName>
    </submittedName>
</protein>
<dbReference type="RefSeq" id="WP_146242413.1">
    <property type="nucleotide sequence ID" value="NZ_CAWNWM010000022.1"/>
</dbReference>
<keyword evidence="2" id="KW-1185">Reference proteome</keyword>
<dbReference type="AlphaFoldDB" id="A0A2W1JAS3"/>
<accession>A0A2W1JAS3</accession>
<evidence type="ECO:0000313" key="2">
    <source>
        <dbReference type="Proteomes" id="UP000248857"/>
    </source>
</evidence>
<comment type="caution">
    <text evidence="1">The sequence shown here is derived from an EMBL/GenBank/DDBJ whole genome shotgun (WGS) entry which is preliminary data.</text>
</comment>
<reference evidence="1 2" key="1">
    <citation type="journal article" date="2018" name="Sci. Rep.">
        <title>A novel species of the marine cyanobacterium Acaryochloris with a unique pigment content and lifestyle.</title>
        <authorList>
            <person name="Partensky F."/>
            <person name="Six C."/>
            <person name="Ratin M."/>
            <person name="Garczarek L."/>
            <person name="Vaulot D."/>
            <person name="Probert I."/>
            <person name="Calteau A."/>
            <person name="Gourvil P."/>
            <person name="Marie D."/>
            <person name="Grebert T."/>
            <person name="Bouchier C."/>
            <person name="Le Panse S."/>
            <person name="Gachenot M."/>
            <person name="Rodriguez F."/>
            <person name="Garrido J.L."/>
        </authorList>
    </citation>
    <scope>NUCLEOTIDE SEQUENCE [LARGE SCALE GENOMIC DNA]</scope>
    <source>
        <strain evidence="1 2">RCC1774</strain>
    </source>
</reference>
<gene>
    <name evidence="1" type="ORF">C1752_08291</name>
</gene>
<evidence type="ECO:0000313" key="1">
    <source>
        <dbReference type="EMBL" id="PZD71088.1"/>
    </source>
</evidence>
<dbReference type="Proteomes" id="UP000248857">
    <property type="component" value="Unassembled WGS sequence"/>
</dbReference>
<sequence>MGMDPRSQLCLGLYLDSDIFQGLVSELNQSYGQTLQQVPLAVALQAMHQAWESCHETFDSAGEFESASEND</sequence>
<dbReference type="EMBL" id="PQWO01000022">
    <property type="protein sequence ID" value="PZD71088.1"/>
    <property type="molecule type" value="Genomic_DNA"/>
</dbReference>
<organism evidence="1 2">
    <name type="scientific">Acaryochloris thomasi RCC1774</name>
    <dbReference type="NCBI Taxonomy" id="1764569"/>
    <lineage>
        <taxon>Bacteria</taxon>
        <taxon>Bacillati</taxon>
        <taxon>Cyanobacteriota</taxon>
        <taxon>Cyanophyceae</taxon>
        <taxon>Acaryochloridales</taxon>
        <taxon>Acaryochloridaceae</taxon>
        <taxon>Acaryochloris</taxon>
        <taxon>Acaryochloris thomasi</taxon>
    </lineage>
</organism>